<reference evidence="2" key="2">
    <citation type="submission" date="2017-12" db="EMBL/GenBank/DDBJ databases">
        <title>Genome sequence of the Bar-tailed Godwit (Limosa lapponica baueri).</title>
        <authorList>
            <person name="Lima N.C.B."/>
            <person name="Parody-Merino A.M."/>
            <person name="Battley P.F."/>
            <person name="Fidler A.E."/>
            <person name="Prosdocimi F."/>
        </authorList>
    </citation>
    <scope>NUCLEOTIDE SEQUENCE [LARGE SCALE GENOMIC DNA]</scope>
</reference>
<protein>
    <submittedName>
        <fullName evidence="1">Uncharacterized protein</fullName>
    </submittedName>
</protein>
<evidence type="ECO:0000313" key="1">
    <source>
        <dbReference type="EMBL" id="PKU45225.1"/>
    </source>
</evidence>
<proteinExistence type="predicted"/>
<accession>A0A2I0UGP9</accession>
<gene>
    <name evidence="1" type="ORF">llap_4486</name>
</gene>
<keyword evidence="2" id="KW-1185">Reference proteome</keyword>
<dbReference type="EMBL" id="KZ505773">
    <property type="protein sequence ID" value="PKU45225.1"/>
    <property type="molecule type" value="Genomic_DNA"/>
</dbReference>
<reference evidence="2" key="1">
    <citation type="submission" date="2017-11" db="EMBL/GenBank/DDBJ databases">
        <authorList>
            <person name="Lima N.C."/>
            <person name="Parody-Merino A.M."/>
            <person name="Battley P.F."/>
            <person name="Fidler A.E."/>
            <person name="Prosdocimi F."/>
        </authorList>
    </citation>
    <scope>NUCLEOTIDE SEQUENCE [LARGE SCALE GENOMIC DNA]</scope>
</reference>
<evidence type="ECO:0000313" key="2">
    <source>
        <dbReference type="Proteomes" id="UP000233556"/>
    </source>
</evidence>
<name>A0A2I0UGP9_LIMLA</name>
<organism evidence="1 2">
    <name type="scientific">Limosa lapponica baueri</name>
    <dbReference type="NCBI Taxonomy" id="1758121"/>
    <lineage>
        <taxon>Eukaryota</taxon>
        <taxon>Metazoa</taxon>
        <taxon>Chordata</taxon>
        <taxon>Craniata</taxon>
        <taxon>Vertebrata</taxon>
        <taxon>Euteleostomi</taxon>
        <taxon>Archelosauria</taxon>
        <taxon>Archosauria</taxon>
        <taxon>Dinosauria</taxon>
        <taxon>Saurischia</taxon>
        <taxon>Theropoda</taxon>
        <taxon>Coelurosauria</taxon>
        <taxon>Aves</taxon>
        <taxon>Neognathae</taxon>
        <taxon>Neoaves</taxon>
        <taxon>Charadriiformes</taxon>
        <taxon>Scolopacidae</taxon>
        <taxon>Limosa</taxon>
    </lineage>
</organism>
<sequence>MWKLEQVIGISRDTVQAYNDRVRKVKAYLELNVGRDLKGKKDFYRYISSKRMTRGNVGLLLNGTGIPCQQDQRESLEQGRLTLDRQDQVRQHLNKLIQQTGHIHGPWDLMSSNKTRGHGVWRRLLRTGRNDMFTLIFEKGKKGRTTGQSALPQFPRKVMDQILLEAISKHMKGKMVTEISQHGFKKRKPWVRKEPDNLTAFYHKITILVDKGRTLDGVYLDFSKCFDAVSRNILMDKLMKYRIGKQTMRWTENWLNCQPESLVISNRKSRWRPATSGVPQWSFLSQY</sequence>
<dbReference type="OrthoDB" id="416454at2759"/>
<dbReference type="PANTHER" id="PTHR33332">
    <property type="entry name" value="REVERSE TRANSCRIPTASE DOMAIN-CONTAINING PROTEIN"/>
    <property type="match status" value="1"/>
</dbReference>
<dbReference type="AlphaFoldDB" id="A0A2I0UGP9"/>
<dbReference type="Proteomes" id="UP000233556">
    <property type="component" value="Unassembled WGS sequence"/>
</dbReference>